<organism evidence="2 3">
    <name type="scientific">Halobium palmae</name>
    <dbReference type="NCBI Taxonomy" id="1776492"/>
    <lineage>
        <taxon>Archaea</taxon>
        <taxon>Methanobacteriati</taxon>
        <taxon>Methanobacteriota</taxon>
        <taxon>Stenosarchaea group</taxon>
        <taxon>Halobacteria</taxon>
        <taxon>Halobacteriales</taxon>
        <taxon>Haloferacaceae</taxon>
        <taxon>Halobium</taxon>
    </lineage>
</organism>
<evidence type="ECO:0000313" key="3">
    <source>
        <dbReference type="Proteomes" id="UP001596328"/>
    </source>
</evidence>
<evidence type="ECO:0000313" key="2">
    <source>
        <dbReference type="EMBL" id="MFC6726379.1"/>
    </source>
</evidence>
<dbReference type="Proteomes" id="UP001596328">
    <property type="component" value="Unassembled WGS sequence"/>
</dbReference>
<dbReference type="InterPro" id="IPR036390">
    <property type="entry name" value="WH_DNA-bd_sf"/>
</dbReference>
<sequence length="71" mass="7853">MESVLSEIEFLALSANRVRVLDQLAESEYSRRDLAELTGASQPTLGRILHDFEERAWVTRGPEGYAATATG</sequence>
<accession>A0ABD5S4A5</accession>
<feature type="domain" description="HVO-A0261-like N-terminal" evidence="1">
    <location>
        <begin position="6"/>
        <end position="71"/>
    </location>
</feature>
<reference evidence="2 3" key="1">
    <citation type="journal article" date="2019" name="Int. J. Syst. Evol. Microbiol.">
        <title>The Global Catalogue of Microorganisms (GCM) 10K type strain sequencing project: providing services to taxonomists for standard genome sequencing and annotation.</title>
        <authorList>
            <consortium name="The Broad Institute Genomics Platform"/>
            <consortium name="The Broad Institute Genome Sequencing Center for Infectious Disease"/>
            <person name="Wu L."/>
            <person name="Ma J."/>
        </authorList>
    </citation>
    <scope>NUCLEOTIDE SEQUENCE [LARGE SCALE GENOMIC DNA]</scope>
    <source>
        <strain evidence="2 3">NBRC 111368</strain>
    </source>
</reference>
<dbReference type="InterPro" id="IPR036388">
    <property type="entry name" value="WH-like_DNA-bd_sf"/>
</dbReference>
<feature type="non-terminal residue" evidence="2">
    <location>
        <position position="71"/>
    </location>
</feature>
<protein>
    <submittedName>
        <fullName evidence="2">MarR family transcriptional regulator</fullName>
    </submittedName>
</protein>
<dbReference type="EMBL" id="JBHSWU010001073">
    <property type="protein sequence ID" value="MFC6726379.1"/>
    <property type="molecule type" value="Genomic_DNA"/>
</dbReference>
<dbReference type="Gene3D" id="1.10.10.10">
    <property type="entry name" value="Winged helix-like DNA-binding domain superfamily/Winged helix DNA-binding domain"/>
    <property type="match status" value="1"/>
</dbReference>
<name>A0ABD5S4A5_9EURY</name>
<evidence type="ECO:0000259" key="1">
    <source>
        <dbReference type="Pfam" id="PF25213"/>
    </source>
</evidence>
<dbReference type="Pfam" id="PF25213">
    <property type="entry name" value="HVO_A0261_N"/>
    <property type="match status" value="1"/>
</dbReference>
<proteinExistence type="predicted"/>
<keyword evidence="3" id="KW-1185">Reference proteome</keyword>
<gene>
    <name evidence="2" type="ORF">ACFQE1_18825</name>
</gene>
<dbReference type="AlphaFoldDB" id="A0ABD5S4A5"/>
<dbReference type="InterPro" id="IPR057527">
    <property type="entry name" value="HVO_A0261-like_N"/>
</dbReference>
<dbReference type="SUPFAM" id="SSF46785">
    <property type="entry name" value="Winged helix' DNA-binding domain"/>
    <property type="match status" value="1"/>
</dbReference>
<comment type="caution">
    <text evidence="2">The sequence shown here is derived from an EMBL/GenBank/DDBJ whole genome shotgun (WGS) entry which is preliminary data.</text>
</comment>